<feature type="compositionally biased region" description="Polar residues" evidence="1">
    <location>
        <begin position="49"/>
        <end position="79"/>
    </location>
</feature>
<feature type="compositionally biased region" description="Polar residues" evidence="1">
    <location>
        <begin position="24"/>
        <end position="37"/>
    </location>
</feature>
<feature type="chain" id="PRO_5017002844" evidence="2">
    <location>
        <begin position="24"/>
        <end position="120"/>
    </location>
</feature>
<sequence>MRMYMLISAFAFCSALASGTALAQATGSTGTAITPQISGVPAGIAPRASAQTTQPGSQRQQGTSQQATPQSGHTMSNGTLSGGDTGNTNSIGTYSNGRGRTTTLRANSTTNTGSGSSSGH</sequence>
<reference evidence="3 4" key="1">
    <citation type="submission" date="2018-07" db="EMBL/GenBank/DDBJ databases">
        <title>Dyella monticola sp. nov. and Dyella psychrodurans sp. nov. isolated from monsoon evergreen broad-leaved forest soil of Dinghu Mountain, China.</title>
        <authorList>
            <person name="Gao Z."/>
            <person name="Qiu L."/>
        </authorList>
    </citation>
    <scope>NUCLEOTIDE SEQUENCE [LARGE SCALE GENOMIC DNA]</scope>
    <source>
        <strain evidence="3 4">4G-K06</strain>
    </source>
</reference>
<evidence type="ECO:0000313" key="4">
    <source>
        <dbReference type="Proteomes" id="UP000254258"/>
    </source>
</evidence>
<gene>
    <name evidence="3" type="ORF">DWU98_16870</name>
</gene>
<dbReference type="EMBL" id="QRBE01000011">
    <property type="protein sequence ID" value="RDS79737.1"/>
    <property type="molecule type" value="Genomic_DNA"/>
</dbReference>
<feature type="signal peptide" evidence="2">
    <location>
        <begin position="1"/>
        <end position="23"/>
    </location>
</feature>
<dbReference type="Proteomes" id="UP000254258">
    <property type="component" value="Unassembled WGS sequence"/>
</dbReference>
<keyword evidence="2" id="KW-0732">Signal</keyword>
<dbReference type="RefSeq" id="WP_115496739.1">
    <property type="nucleotide sequence ID" value="NZ_QRBE01000011.1"/>
</dbReference>
<comment type="caution">
    <text evidence="3">The sequence shown here is derived from an EMBL/GenBank/DDBJ whole genome shotgun (WGS) entry which is preliminary data.</text>
</comment>
<feature type="compositionally biased region" description="Polar residues" evidence="1">
    <location>
        <begin position="86"/>
        <end position="99"/>
    </location>
</feature>
<dbReference type="AlphaFoldDB" id="A0A370WUQ1"/>
<proteinExistence type="predicted"/>
<evidence type="ECO:0000256" key="1">
    <source>
        <dbReference type="SAM" id="MobiDB-lite"/>
    </source>
</evidence>
<organism evidence="3 4">
    <name type="scientific">Dyella monticola</name>
    <dbReference type="NCBI Taxonomy" id="1927958"/>
    <lineage>
        <taxon>Bacteria</taxon>
        <taxon>Pseudomonadati</taxon>
        <taxon>Pseudomonadota</taxon>
        <taxon>Gammaproteobacteria</taxon>
        <taxon>Lysobacterales</taxon>
        <taxon>Rhodanobacteraceae</taxon>
        <taxon>Dyella</taxon>
    </lineage>
</organism>
<feature type="compositionally biased region" description="Low complexity" evidence="1">
    <location>
        <begin position="100"/>
        <end position="120"/>
    </location>
</feature>
<accession>A0A370WUQ1</accession>
<name>A0A370WUQ1_9GAMM</name>
<feature type="region of interest" description="Disordered" evidence="1">
    <location>
        <begin position="24"/>
        <end position="120"/>
    </location>
</feature>
<protein>
    <submittedName>
        <fullName evidence="3">Uncharacterized protein</fullName>
    </submittedName>
</protein>
<keyword evidence="4" id="KW-1185">Reference proteome</keyword>
<evidence type="ECO:0000313" key="3">
    <source>
        <dbReference type="EMBL" id="RDS79737.1"/>
    </source>
</evidence>
<evidence type="ECO:0000256" key="2">
    <source>
        <dbReference type="SAM" id="SignalP"/>
    </source>
</evidence>